<name>A0A8H6KFW1_9PEZI</name>
<evidence type="ECO:0000256" key="1">
    <source>
        <dbReference type="SAM" id="Phobius"/>
    </source>
</evidence>
<protein>
    <submittedName>
        <fullName evidence="2">Uncharacterized protein</fullName>
    </submittedName>
</protein>
<feature type="transmembrane region" description="Helical" evidence="1">
    <location>
        <begin position="151"/>
        <end position="169"/>
    </location>
</feature>
<gene>
    <name evidence="2" type="ORF">CPLU01_07179</name>
</gene>
<evidence type="ECO:0000313" key="2">
    <source>
        <dbReference type="EMBL" id="KAF6830722.1"/>
    </source>
</evidence>
<reference evidence="2" key="1">
    <citation type="journal article" date="2020" name="Phytopathology">
        <title>Genome Sequence Resources of Colletotrichum truncatum, C. plurivorum, C. musicola, and C. sojae: Four Species Pathogenic to Soybean (Glycine max).</title>
        <authorList>
            <person name="Rogerio F."/>
            <person name="Boufleur T.R."/>
            <person name="Ciampi-Guillardi M."/>
            <person name="Sukno S.A."/>
            <person name="Thon M.R."/>
            <person name="Massola Junior N.S."/>
            <person name="Baroncelli R."/>
        </authorList>
    </citation>
    <scope>NUCLEOTIDE SEQUENCE</scope>
    <source>
        <strain evidence="2">LFN00145</strain>
    </source>
</reference>
<organism evidence="2 3">
    <name type="scientific">Colletotrichum plurivorum</name>
    <dbReference type="NCBI Taxonomy" id="2175906"/>
    <lineage>
        <taxon>Eukaryota</taxon>
        <taxon>Fungi</taxon>
        <taxon>Dikarya</taxon>
        <taxon>Ascomycota</taxon>
        <taxon>Pezizomycotina</taxon>
        <taxon>Sordariomycetes</taxon>
        <taxon>Hypocreomycetidae</taxon>
        <taxon>Glomerellales</taxon>
        <taxon>Glomerellaceae</taxon>
        <taxon>Colletotrichum</taxon>
        <taxon>Colletotrichum orchidearum species complex</taxon>
    </lineage>
</organism>
<evidence type="ECO:0000313" key="3">
    <source>
        <dbReference type="Proteomes" id="UP000654918"/>
    </source>
</evidence>
<keyword evidence="1" id="KW-1133">Transmembrane helix</keyword>
<dbReference type="AlphaFoldDB" id="A0A8H6KFW1"/>
<sequence>MKKLSNSRGFTRMTSWCASAPTRGSVPVSAGSDYEANYECDPVAVDPPYYAYPQIYLEQHIPSYYNDEDYFSAPYTDDNARKAAVMPKILSQAVALPSAAVMWSYHRSGNICGLPKNDLTAHGTTFRGAEYDPRNISAEILRLIGNPPPEAFLISMLAYGAGIATLYHINRRDRYQDAALAVGITAAFGVGSLLGEDARSIFLRILPFTVLAILALSGLAHQLGRWIFWQLKANMERENPLPGKLDILDC</sequence>
<dbReference type="Proteomes" id="UP000654918">
    <property type="component" value="Unassembled WGS sequence"/>
</dbReference>
<keyword evidence="1" id="KW-0812">Transmembrane</keyword>
<feature type="transmembrane region" description="Helical" evidence="1">
    <location>
        <begin position="201"/>
        <end position="220"/>
    </location>
</feature>
<proteinExistence type="predicted"/>
<accession>A0A8H6KFW1</accession>
<comment type="caution">
    <text evidence="2">The sequence shown here is derived from an EMBL/GenBank/DDBJ whole genome shotgun (WGS) entry which is preliminary data.</text>
</comment>
<keyword evidence="3" id="KW-1185">Reference proteome</keyword>
<feature type="transmembrane region" description="Helical" evidence="1">
    <location>
        <begin position="178"/>
        <end position="195"/>
    </location>
</feature>
<keyword evidence="1" id="KW-0472">Membrane</keyword>
<dbReference type="EMBL" id="WIGO01000090">
    <property type="protein sequence ID" value="KAF6830722.1"/>
    <property type="molecule type" value="Genomic_DNA"/>
</dbReference>